<evidence type="ECO:0000313" key="4">
    <source>
        <dbReference type="EMBL" id="EGS21679.1"/>
    </source>
</evidence>
<feature type="compositionally biased region" description="Low complexity" evidence="2">
    <location>
        <begin position="14"/>
        <end position="49"/>
    </location>
</feature>
<dbReference type="OrthoDB" id="5575722at2759"/>
<sequence>MANVSITSSSSLNRTRSVRAPTAAATTSSTAVGTPKPAQSSSRSGASGAGTLVPASLSVPALPGPSNVALFLTNLRLLDLDLLPDWPDISVETFSGKDAVQGQKKRIQAVEWALYQLFALWDPEETRNKLRPFFPPLDQIQSLNLRAALLRCLEQAKKNGVLGRDAVVRKTMLDECKGERLEEVLAVFSSAVLKKVVAEQQMSRGQSPAMAQLISLENRGYLGDRLDLTALILAHRVSLRRNLEDKKAARQRYREFFELLEKKEMTVAKRRQDAEITKKSGHRHAISDTQAHAVSRAVRNNWTGDERWMDTLLYGDTKSHNDAVLSSPFDRVWRRVQSGRLTELEDTSSIGLLEQLEARVRDQQKRLRQWQDLRKQLFKKDGSATTNKIPGSPSKQKRLDFGFAEHQDLQVGRPSLRRLSTVRPAQADSHYQALIDGLKTELTYIGSAVTRVPQFFRPAPRLEQTPNKPSNDQVHNVPESEISEISDTEDVPVPTRPYPVRREPVRVSIERAFEPILRKAKTSFEDDQSHTVDEGQSSSASSGLRRAATVHSTKRNLSSDVRERSRNRRLSSPPNPNLHSPHLLRQGRPLIPYPLPLPTLPLLLKFPPLLPNQQATKVLA</sequence>
<dbReference type="Pfam" id="PF14661">
    <property type="entry name" value="HAUS6_N"/>
    <property type="match status" value="1"/>
</dbReference>
<proteinExistence type="predicted"/>
<organism evidence="5">
    <name type="scientific">Chaetomium thermophilum (strain DSM 1495 / CBS 144.50 / IMI 039719)</name>
    <name type="common">Thermochaetoides thermophila</name>
    <dbReference type="NCBI Taxonomy" id="759272"/>
    <lineage>
        <taxon>Eukaryota</taxon>
        <taxon>Fungi</taxon>
        <taxon>Dikarya</taxon>
        <taxon>Ascomycota</taxon>
        <taxon>Pezizomycotina</taxon>
        <taxon>Sordariomycetes</taxon>
        <taxon>Sordariomycetidae</taxon>
        <taxon>Sordariales</taxon>
        <taxon>Chaetomiaceae</taxon>
        <taxon>Thermochaetoides</taxon>
    </lineage>
</organism>
<dbReference type="Proteomes" id="UP000008066">
    <property type="component" value="Unassembled WGS sequence"/>
</dbReference>
<dbReference type="STRING" id="759272.G0S6S7"/>
<evidence type="ECO:0000256" key="2">
    <source>
        <dbReference type="SAM" id="MobiDB-lite"/>
    </source>
</evidence>
<dbReference type="OMA" id="WPDINAS"/>
<evidence type="ECO:0000313" key="5">
    <source>
        <dbReference type="Proteomes" id="UP000008066"/>
    </source>
</evidence>
<feature type="region of interest" description="Disordered" evidence="2">
    <location>
        <begin position="520"/>
        <end position="585"/>
    </location>
</feature>
<dbReference type="HOGENOM" id="CLU_013984_0_0_1"/>
<name>G0S6S7_CHATD</name>
<dbReference type="eggNOG" id="ENOG502S4RN">
    <property type="taxonomic scope" value="Eukaryota"/>
</dbReference>
<feature type="coiled-coil region" evidence="1">
    <location>
        <begin position="353"/>
        <end position="380"/>
    </location>
</feature>
<dbReference type="KEGG" id="cthr:CTHT_0035450"/>
<protein>
    <recommendedName>
        <fullName evidence="3">HAUS augmin-like complex subunit 6 N-terminal domain-containing protein</fullName>
    </recommendedName>
</protein>
<feature type="region of interest" description="Disordered" evidence="2">
    <location>
        <begin position="457"/>
        <end position="497"/>
    </location>
</feature>
<feature type="compositionally biased region" description="Polar residues" evidence="2">
    <location>
        <begin position="1"/>
        <end position="13"/>
    </location>
</feature>
<keyword evidence="5" id="KW-1185">Reference proteome</keyword>
<dbReference type="GeneID" id="18257583"/>
<accession>G0S6S7</accession>
<feature type="region of interest" description="Disordered" evidence="2">
    <location>
        <begin position="1"/>
        <end position="49"/>
    </location>
</feature>
<dbReference type="RefSeq" id="XP_006693975.1">
    <property type="nucleotide sequence ID" value="XM_006693912.1"/>
</dbReference>
<gene>
    <name evidence="4" type="ORF">CTHT_0035450</name>
</gene>
<feature type="compositionally biased region" description="Polar residues" evidence="2">
    <location>
        <begin position="464"/>
        <end position="474"/>
    </location>
</feature>
<feature type="domain" description="HAUS augmin-like complex subunit 6 N-terminal" evidence="3">
    <location>
        <begin position="71"/>
        <end position="303"/>
    </location>
</feature>
<reference evidence="4 5" key="1">
    <citation type="journal article" date="2011" name="Cell">
        <title>Insight into structure and assembly of the nuclear pore complex by utilizing the genome of a eukaryotic thermophile.</title>
        <authorList>
            <person name="Amlacher S."/>
            <person name="Sarges P."/>
            <person name="Flemming D."/>
            <person name="van Noort V."/>
            <person name="Kunze R."/>
            <person name="Devos D.P."/>
            <person name="Arumugam M."/>
            <person name="Bork P."/>
            <person name="Hurt E."/>
        </authorList>
    </citation>
    <scope>NUCLEOTIDE SEQUENCE [LARGE SCALE GENOMIC DNA]</scope>
    <source>
        <strain evidence="5">DSM 1495 / CBS 144.50 / IMI 039719</strain>
    </source>
</reference>
<dbReference type="EMBL" id="GL988041">
    <property type="protein sequence ID" value="EGS21679.1"/>
    <property type="molecule type" value="Genomic_DNA"/>
</dbReference>
<feature type="compositionally biased region" description="Acidic residues" evidence="2">
    <location>
        <begin position="481"/>
        <end position="490"/>
    </location>
</feature>
<dbReference type="AlphaFoldDB" id="G0S6S7"/>
<dbReference type="InterPro" id="IPR028163">
    <property type="entry name" value="HAUS_6_N"/>
</dbReference>
<feature type="compositionally biased region" description="Basic and acidic residues" evidence="2">
    <location>
        <begin position="520"/>
        <end position="533"/>
    </location>
</feature>
<evidence type="ECO:0000259" key="3">
    <source>
        <dbReference type="Pfam" id="PF14661"/>
    </source>
</evidence>
<evidence type="ECO:0000256" key="1">
    <source>
        <dbReference type="SAM" id="Coils"/>
    </source>
</evidence>
<keyword evidence="1" id="KW-0175">Coiled coil</keyword>